<keyword evidence="2" id="KW-1185">Reference proteome</keyword>
<reference evidence="1" key="1">
    <citation type="journal article" date="2020" name="bioRxiv">
        <title>Hybrid origin of Populus tomentosa Carr. identified through genome sequencing and phylogenomic analysis.</title>
        <authorList>
            <person name="An X."/>
            <person name="Gao K."/>
            <person name="Chen Z."/>
            <person name="Li J."/>
            <person name="Yang X."/>
            <person name="Yang X."/>
            <person name="Zhou J."/>
            <person name="Guo T."/>
            <person name="Zhao T."/>
            <person name="Huang S."/>
            <person name="Miao D."/>
            <person name="Khan W.U."/>
            <person name="Rao P."/>
            <person name="Ye M."/>
            <person name="Lei B."/>
            <person name="Liao W."/>
            <person name="Wang J."/>
            <person name="Ji L."/>
            <person name="Li Y."/>
            <person name="Guo B."/>
            <person name="Mustafa N.S."/>
            <person name="Li S."/>
            <person name="Yun Q."/>
            <person name="Keller S.R."/>
            <person name="Mao J."/>
            <person name="Zhang R."/>
            <person name="Strauss S.H."/>
        </authorList>
    </citation>
    <scope>NUCLEOTIDE SEQUENCE</scope>
    <source>
        <strain evidence="1">GM15</strain>
        <tissue evidence="1">Leaf</tissue>
    </source>
</reference>
<dbReference type="EMBL" id="JAAWWB010000023">
    <property type="protein sequence ID" value="KAG6753881.1"/>
    <property type="molecule type" value="Genomic_DNA"/>
</dbReference>
<gene>
    <name evidence="1" type="ORF">POTOM_041884</name>
</gene>
<organism evidence="1 2">
    <name type="scientific">Populus tomentosa</name>
    <name type="common">Chinese white poplar</name>
    <dbReference type="NCBI Taxonomy" id="118781"/>
    <lineage>
        <taxon>Eukaryota</taxon>
        <taxon>Viridiplantae</taxon>
        <taxon>Streptophyta</taxon>
        <taxon>Embryophyta</taxon>
        <taxon>Tracheophyta</taxon>
        <taxon>Spermatophyta</taxon>
        <taxon>Magnoliopsida</taxon>
        <taxon>eudicotyledons</taxon>
        <taxon>Gunneridae</taxon>
        <taxon>Pentapetalae</taxon>
        <taxon>rosids</taxon>
        <taxon>fabids</taxon>
        <taxon>Malpighiales</taxon>
        <taxon>Salicaceae</taxon>
        <taxon>Saliceae</taxon>
        <taxon>Populus</taxon>
    </lineage>
</organism>
<name>A0A8X7YMV2_POPTO</name>
<evidence type="ECO:0000313" key="1">
    <source>
        <dbReference type="EMBL" id="KAG6753881.1"/>
    </source>
</evidence>
<sequence>MLILLSELKETLNDDACPLSSSPKKVIVAHDQEVAENGVNNSFGAAAGSGCRGWSDLVRKGGLGLRVSQGLLQVSLNGEDESGDSDHSVFVEYGSKERLDDGGLIVNPWREEMLWISC</sequence>
<protein>
    <submittedName>
        <fullName evidence="1">Uncharacterized protein</fullName>
    </submittedName>
</protein>
<dbReference type="AlphaFoldDB" id="A0A8X7YMV2"/>
<proteinExistence type="predicted"/>
<accession>A0A8X7YMV2</accession>
<dbReference type="Proteomes" id="UP000886885">
    <property type="component" value="Chromosome 12A"/>
</dbReference>
<comment type="caution">
    <text evidence="1">The sequence shown here is derived from an EMBL/GenBank/DDBJ whole genome shotgun (WGS) entry which is preliminary data.</text>
</comment>
<evidence type="ECO:0000313" key="2">
    <source>
        <dbReference type="Proteomes" id="UP000886885"/>
    </source>
</evidence>